<reference evidence="3 4" key="1">
    <citation type="submission" date="2011-11" db="EMBL/GenBank/DDBJ databases">
        <title>Complete sequence of Spirochaeta sp. grapes.</title>
        <authorList>
            <consortium name="US DOE Joint Genome Institute"/>
            <person name="Lucas S."/>
            <person name="Han J."/>
            <person name="Lapidus A."/>
            <person name="Cheng J.-F."/>
            <person name="Goodwin L."/>
            <person name="Pitluck S."/>
            <person name="Peters L."/>
            <person name="Ovchinnikova G."/>
            <person name="Munk A.C."/>
            <person name="Detter J.C."/>
            <person name="Han C."/>
            <person name="Tapia R."/>
            <person name="Land M."/>
            <person name="Hauser L."/>
            <person name="Kyrpides N."/>
            <person name="Ivanova N."/>
            <person name="Pagani I."/>
            <person name="Ritalahtilisa K."/>
            <person name="Loeffler F."/>
            <person name="Woyke T."/>
        </authorList>
    </citation>
    <scope>NUCLEOTIDE SEQUENCE [LARGE SCALE GENOMIC DNA]</scope>
    <source>
        <strain evidence="4">ATCC BAA-1885 / DSM 22778 / Grapes</strain>
    </source>
</reference>
<proteinExistence type="predicted"/>
<dbReference type="KEGG" id="sgp:SpiGrapes_2912"/>
<feature type="domain" description="TP-1001-like C-terminal" evidence="2">
    <location>
        <begin position="124"/>
        <end position="191"/>
    </location>
</feature>
<sequence length="315" mass="34242">MYSILLALFLFIATGCGCNHASPTITDLFSMQDSTPPVLLSATAINPSTLFFQFDEPIEAKTCMLNANGRAVTQYLCNGKDVTVSLSNPMALATFCTIEGRVEDRRGNSCRFTTEVWAKNTHRAHVLINEFSTKGTENNPDRVELLVTKGGNLAGITLANGIGLNYTDRCILPDKTVSQGTFIVISFQKGIVKEAFCSENLAGLSGNNGCIVVSETPQFDSPLLDAVLYGNLTTTTFNGFGSSDLEKSAQSLCQCGQWDTVLASGSIDSTYSTSTRSVCREKERDTNTLEDWYVTETRMATFGARNSDAHYEKAE</sequence>
<dbReference type="InterPro" id="IPR058683">
    <property type="entry name" value="TP_1001-like_C"/>
</dbReference>
<feature type="domain" description="TP-1001-like C-terminal" evidence="2">
    <location>
        <begin position="199"/>
        <end position="294"/>
    </location>
</feature>
<accession>G8QX77</accession>
<dbReference type="Proteomes" id="UP000005632">
    <property type="component" value="Chromosome"/>
</dbReference>
<dbReference type="AlphaFoldDB" id="G8QX77"/>
<name>G8QX77_SPHPG</name>
<dbReference type="eggNOG" id="ENOG5033P4X">
    <property type="taxonomic scope" value="Bacteria"/>
</dbReference>
<keyword evidence="4" id="KW-1185">Reference proteome</keyword>
<organism evidence="3 4">
    <name type="scientific">Sphaerochaeta pleomorpha (strain ATCC BAA-1885 / DSM 22778 / Grapes)</name>
    <dbReference type="NCBI Taxonomy" id="158190"/>
    <lineage>
        <taxon>Bacteria</taxon>
        <taxon>Pseudomonadati</taxon>
        <taxon>Spirochaetota</taxon>
        <taxon>Spirochaetia</taxon>
        <taxon>Spirochaetales</taxon>
        <taxon>Sphaerochaetaceae</taxon>
        <taxon>Sphaerochaeta</taxon>
    </lineage>
</organism>
<evidence type="ECO:0000256" key="1">
    <source>
        <dbReference type="SAM" id="SignalP"/>
    </source>
</evidence>
<keyword evidence="1" id="KW-0732">Signal</keyword>
<protein>
    <recommendedName>
        <fullName evidence="2">TP-1001-like C-terminal domain-containing protein</fullName>
    </recommendedName>
</protein>
<dbReference type="Pfam" id="PF26342">
    <property type="entry name" value="TP_1001_2nd"/>
    <property type="match status" value="2"/>
</dbReference>
<feature type="signal peptide" evidence="1">
    <location>
        <begin position="1"/>
        <end position="21"/>
    </location>
</feature>
<evidence type="ECO:0000259" key="2">
    <source>
        <dbReference type="Pfam" id="PF26342"/>
    </source>
</evidence>
<dbReference type="EMBL" id="CP003155">
    <property type="protein sequence ID" value="AEV30662.1"/>
    <property type="molecule type" value="Genomic_DNA"/>
</dbReference>
<evidence type="ECO:0000313" key="3">
    <source>
        <dbReference type="EMBL" id="AEV30662.1"/>
    </source>
</evidence>
<dbReference type="HOGENOM" id="CLU_070080_0_0_12"/>
<feature type="chain" id="PRO_5003515296" description="TP-1001-like C-terminal domain-containing protein" evidence="1">
    <location>
        <begin position="22"/>
        <end position="315"/>
    </location>
</feature>
<evidence type="ECO:0000313" key="4">
    <source>
        <dbReference type="Proteomes" id="UP000005632"/>
    </source>
</evidence>
<gene>
    <name evidence="3" type="ordered locus">SpiGrapes_2912</name>
</gene>